<keyword evidence="13" id="KW-0328">Glycosyltransferase</keyword>
<keyword evidence="7 9" id="KW-0808">Transferase</keyword>
<dbReference type="PANTHER" id="PTHR11098:SF1">
    <property type="entry name" value="NICOTINATE PHOSPHORIBOSYLTRANSFERASE"/>
    <property type="match status" value="1"/>
</dbReference>
<dbReference type="InterPro" id="IPR040727">
    <property type="entry name" value="NAPRTase_N"/>
</dbReference>
<protein>
    <recommendedName>
        <fullName evidence="3 9">Nicotinate phosphoribosyltransferase</fullName>
        <ecNumber evidence="3 9">6.3.4.21</ecNumber>
    </recommendedName>
</protein>
<dbReference type="EC" id="6.3.4.21" evidence="3 9"/>
<dbReference type="CDD" id="cd01570">
    <property type="entry name" value="NAPRTase_A"/>
    <property type="match status" value="1"/>
</dbReference>
<feature type="domain" description="Nicotinate phosphoribosyltransferase C-terminal" evidence="12">
    <location>
        <begin position="381"/>
        <end position="492"/>
    </location>
</feature>
<comment type="similarity">
    <text evidence="2 9">Belongs to the NAPRTase family.</text>
</comment>
<evidence type="ECO:0000256" key="9">
    <source>
        <dbReference type="RuleBase" id="RU365100"/>
    </source>
</evidence>
<evidence type="ECO:0000259" key="11">
    <source>
        <dbReference type="Pfam" id="PF17767"/>
    </source>
</evidence>
<comment type="PTM">
    <text evidence="9">Transiently phosphorylated on a His residue during the reaction cycle. Phosphorylation strongly increases the affinity for substrates and increases the rate of nicotinate D-ribonucleotide production. Dephosphorylation regenerates the low-affinity form of the enzyme, leading to product release.</text>
</comment>
<sequence length="505" mass="57515">MLTRVHRIHLCNERKSERMRQMQTTSLALHTDKYQINMMYAHWVNGTHKRKAVFEAYFRKLPFGNGYAVFAGLERIVNYISQLRFTMEDIKYLSKQEENYDPVFLEELLQFSFQGTIHSMKEGALVFPDEPLIRVEGSIMETQLVETAILNFMNYQTLIATKASRIKQVASQDTLLEFGTRRAQEADAAIWGARASYVAGFHATSNMLAGERFGIPTAGTHAHSWVQSFMSEQEAFDVYAKVLPDQVTLLVDTFDTLNSGVPHAIKTAKMLESQGKKMNAIRLDSGDLAYLSIQARQMLDEAGLDYVKIVASNDLDENTIFNLKAQGARIDTWGVGTQLITASDQPSLGGVYKLVEREVDGAMLPTIKISANPEKVSTPGKKEVFRIIDPKHGKAIADYICYPGEEQPLQGGPLKLFNPLHPYLKKTVTRYEAVNMLEPIFVNGLKVYELPTLDEIRRYHREQMDLFWPEYLRKLNPEIYRVNISPAAWNMKQKLIAEHVQFTEE</sequence>
<dbReference type="NCBIfam" id="NF006695">
    <property type="entry name" value="PRK09243.1-2"/>
    <property type="match status" value="1"/>
</dbReference>
<comment type="caution">
    <text evidence="13">The sequence shown here is derived from an EMBL/GenBank/DDBJ whole genome shotgun (WGS) entry which is preliminary data.</text>
</comment>
<dbReference type="InterPro" id="IPR036068">
    <property type="entry name" value="Nicotinate_pribotase-like_C"/>
</dbReference>
<dbReference type="GO" id="GO:0034355">
    <property type="term" value="P:NAD+ biosynthetic process via the salvage pathway"/>
    <property type="evidence" value="ECO:0007669"/>
    <property type="project" value="TreeGrafter"/>
</dbReference>
<dbReference type="NCBIfam" id="TIGR01513">
    <property type="entry name" value="NAPRTase_put"/>
    <property type="match status" value="1"/>
</dbReference>
<dbReference type="UniPathway" id="UPA00253">
    <property type="reaction ID" value="UER00457"/>
</dbReference>
<organism evidence="13 14">
    <name type="scientific">Paenibacillus illinoisensis</name>
    <dbReference type="NCBI Taxonomy" id="59845"/>
    <lineage>
        <taxon>Bacteria</taxon>
        <taxon>Bacillati</taxon>
        <taxon>Bacillota</taxon>
        <taxon>Bacilli</taxon>
        <taxon>Bacillales</taxon>
        <taxon>Paenibacillaceae</taxon>
        <taxon>Paenibacillus</taxon>
    </lineage>
</organism>
<evidence type="ECO:0000256" key="3">
    <source>
        <dbReference type="ARBA" id="ARBA00013236"/>
    </source>
</evidence>
<dbReference type="GO" id="GO:0004516">
    <property type="term" value="F:nicotinate phosphoribosyltransferase activity"/>
    <property type="evidence" value="ECO:0007669"/>
    <property type="project" value="UniProtKB-UniRule"/>
</dbReference>
<dbReference type="NCBIfam" id="NF009131">
    <property type="entry name" value="PRK12484.1"/>
    <property type="match status" value="1"/>
</dbReference>
<dbReference type="GO" id="GO:0047280">
    <property type="term" value="F:nicotinamide phosphoribosyltransferase activity"/>
    <property type="evidence" value="ECO:0007669"/>
    <property type="project" value="UniProtKB-ARBA"/>
</dbReference>
<dbReference type="InterPro" id="IPR013785">
    <property type="entry name" value="Aldolase_TIM"/>
</dbReference>
<evidence type="ECO:0000256" key="1">
    <source>
        <dbReference type="ARBA" id="ARBA00004952"/>
    </source>
</evidence>
<evidence type="ECO:0000256" key="7">
    <source>
        <dbReference type="ARBA" id="ARBA00022679"/>
    </source>
</evidence>
<name>A0A2W0C3X8_9BACL</name>
<comment type="function">
    <text evidence="9">Catalyzes the first step in the biosynthesis of NAD from nicotinic acid, the ATP-dependent synthesis of beta-nicotinate D-ribonucleotide from nicotinate and 5-phospho-D-ribose 1-phosphate.</text>
</comment>
<dbReference type="InterPro" id="IPR007229">
    <property type="entry name" value="Nic_PRibTrfase-Fam"/>
</dbReference>
<dbReference type="Pfam" id="PF04095">
    <property type="entry name" value="NAPRTase"/>
    <property type="match status" value="1"/>
</dbReference>
<dbReference type="Proteomes" id="UP000247459">
    <property type="component" value="Unassembled WGS sequence"/>
</dbReference>
<comment type="catalytic activity">
    <reaction evidence="8 9">
        <text>5-phospho-alpha-D-ribose 1-diphosphate + nicotinate + ATP + H2O = nicotinate beta-D-ribonucleotide + ADP + phosphate + diphosphate</text>
        <dbReference type="Rhea" id="RHEA:36163"/>
        <dbReference type="ChEBI" id="CHEBI:15377"/>
        <dbReference type="ChEBI" id="CHEBI:30616"/>
        <dbReference type="ChEBI" id="CHEBI:32544"/>
        <dbReference type="ChEBI" id="CHEBI:33019"/>
        <dbReference type="ChEBI" id="CHEBI:43474"/>
        <dbReference type="ChEBI" id="CHEBI:57502"/>
        <dbReference type="ChEBI" id="CHEBI:58017"/>
        <dbReference type="ChEBI" id="CHEBI:456216"/>
        <dbReference type="EC" id="6.3.4.21"/>
    </reaction>
</comment>
<proteinExistence type="inferred from homology"/>
<evidence type="ECO:0000313" key="14">
    <source>
        <dbReference type="Proteomes" id="UP000247459"/>
    </source>
</evidence>
<evidence type="ECO:0000313" key="13">
    <source>
        <dbReference type="EMBL" id="PYY26697.1"/>
    </source>
</evidence>
<evidence type="ECO:0000256" key="8">
    <source>
        <dbReference type="ARBA" id="ARBA00048668"/>
    </source>
</evidence>
<comment type="pathway">
    <text evidence="1 9">Cofactor biosynthesis; NAD(+) biosynthesis; nicotinate D-ribonucleotide from nicotinate: step 1/1.</text>
</comment>
<evidence type="ECO:0000256" key="2">
    <source>
        <dbReference type="ARBA" id="ARBA00010897"/>
    </source>
</evidence>
<dbReference type="PIRSF" id="PIRSF000484">
    <property type="entry name" value="NAPRT"/>
    <property type="match status" value="1"/>
</dbReference>
<keyword evidence="5 9" id="KW-0436">Ligase</keyword>
<dbReference type="Gene3D" id="3.20.140.10">
    <property type="entry name" value="nicotinate phosphoribosyltransferase"/>
    <property type="match status" value="1"/>
</dbReference>
<dbReference type="InterPro" id="IPR041619">
    <property type="entry name" value="NAPRTase_C"/>
</dbReference>
<dbReference type="EMBL" id="PRLG01000029">
    <property type="protein sequence ID" value="PYY26697.1"/>
    <property type="molecule type" value="Genomic_DNA"/>
</dbReference>
<evidence type="ECO:0000256" key="5">
    <source>
        <dbReference type="ARBA" id="ARBA00022598"/>
    </source>
</evidence>
<dbReference type="InterPro" id="IPR041525">
    <property type="entry name" value="N/Namide_PRibTrfase"/>
</dbReference>
<dbReference type="AlphaFoldDB" id="A0A2W0C3X8"/>
<dbReference type="Pfam" id="PF17956">
    <property type="entry name" value="NAPRTase_C"/>
    <property type="match status" value="1"/>
</dbReference>
<keyword evidence="4" id="KW-0597">Phosphoprotein</keyword>
<feature type="domain" description="Nicotinate/nicotinamide phosphoribosyltransferase" evidence="10">
    <location>
        <begin position="175"/>
        <end position="361"/>
    </location>
</feature>
<dbReference type="SUPFAM" id="SSF51690">
    <property type="entry name" value="Nicotinate/Quinolinate PRTase C-terminal domain-like"/>
    <property type="match status" value="1"/>
</dbReference>
<dbReference type="GO" id="GO:0005829">
    <property type="term" value="C:cytosol"/>
    <property type="evidence" value="ECO:0007669"/>
    <property type="project" value="TreeGrafter"/>
</dbReference>
<evidence type="ECO:0000256" key="6">
    <source>
        <dbReference type="ARBA" id="ARBA00022642"/>
    </source>
</evidence>
<dbReference type="SUPFAM" id="SSF54675">
    <property type="entry name" value="Nicotinate/Quinolinate PRTase N-terminal domain-like"/>
    <property type="match status" value="1"/>
</dbReference>
<dbReference type="FunFam" id="3.20.20.70:FF:000076">
    <property type="entry name" value="Nicotinate phosphoribosyltransferase"/>
    <property type="match status" value="1"/>
</dbReference>
<evidence type="ECO:0000259" key="10">
    <source>
        <dbReference type="Pfam" id="PF04095"/>
    </source>
</evidence>
<feature type="domain" description="Nicotinate phosphoribosyltransferase N-terminal" evidence="11">
    <location>
        <begin position="29"/>
        <end position="154"/>
    </location>
</feature>
<keyword evidence="6 9" id="KW-0662">Pyridine nucleotide biosynthesis</keyword>
<evidence type="ECO:0000259" key="12">
    <source>
        <dbReference type="Pfam" id="PF17956"/>
    </source>
</evidence>
<evidence type="ECO:0000256" key="4">
    <source>
        <dbReference type="ARBA" id="ARBA00022553"/>
    </source>
</evidence>
<dbReference type="PANTHER" id="PTHR11098">
    <property type="entry name" value="NICOTINATE PHOSPHORIBOSYLTRANSFERASE"/>
    <property type="match status" value="1"/>
</dbReference>
<reference evidence="13 14" key="1">
    <citation type="submission" date="2018-01" db="EMBL/GenBank/DDBJ databases">
        <title>Genome sequence of the PGP bacterium Paenibacillus illinoisensis E3.</title>
        <authorList>
            <person name="Rolli E."/>
            <person name="Marasco R."/>
            <person name="Bessem C."/>
            <person name="Michoud G."/>
            <person name="Gaiarsa S."/>
            <person name="Borin S."/>
            <person name="Daffonchio D."/>
        </authorList>
    </citation>
    <scope>NUCLEOTIDE SEQUENCE [LARGE SCALE GENOMIC DNA]</scope>
    <source>
        <strain evidence="13 14">E3</strain>
    </source>
</reference>
<gene>
    <name evidence="13" type="primary">pncB</name>
    <name evidence="13" type="ORF">PIL02S_06112</name>
</gene>
<dbReference type="Gene3D" id="3.20.20.70">
    <property type="entry name" value="Aldolase class I"/>
    <property type="match status" value="1"/>
</dbReference>
<dbReference type="InterPro" id="IPR006405">
    <property type="entry name" value="Nic_PRibTrfase_pncB"/>
</dbReference>
<dbReference type="Pfam" id="PF17767">
    <property type="entry name" value="NAPRTase_N"/>
    <property type="match status" value="1"/>
</dbReference>
<dbReference type="NCBIfam" id="NF006694">
    <property type="entry name" value="PRK09243.1-1"/>
    <property type="match status" value="1"/>
</dbReference>
<accession>A0A2W0C3X8</accession>